<organism evidence="3 4">
    <name type="scientific">Bacillus cereus</name>
    <dbReference type="NCBI Taxonomy" id="1396"/>
    <lineage>
        <taxon>Bacteria</taxon>
        <taxon>Bacillati</taxon>
        <taxon>Bacillota</taxon>
        <taxon>Bacilli</taxon>
        <taxon>Bacillales</taxon>
        <taxon>Bacillaceae</taxon>
        <taxon>Bacillus</taxon>
        <taxon>Bacillus cereus group</taxon>
    </lineage>
</organism>
<dbReference type="Proteomes" id="UP000321735">
    <property type="component" value="Chromosome"/>
</dbReference>
<protein>
    <submittedName>
        <fullName evidence="3">Glycosyltransferase family 2 protein</fullName>
    </submittedName>
</protein>
<dbReference type="InterPro" id="IPR029044">
    <property type="entry name" value="Nucleotide-diphossugar_trans"/>
</dbReference>
<dbReference type="CDD" id="cd00761">
    <property type="entry name" value="Glyco_tranf_GTA_type"/>
    <property type="match status" value="1"/>
</dbReference>
<dbReference type="AlphaFoldDB" id="A0A9X7QKN9"/>
<evidence type="ECO:0000313" key="3">
    <source>
        <dbReference type="EMBL" id="QDZ73827.1"/>
    </source>
</evidence>
<feature type="domain" description="Glycosyltransferase 2-like" evidence="2">
    <location>
        <begin position="9"/>
        <end position="147"/>
    </location>
</feature>
<dbReference type="Pfam" id="PF00535">
    <property type="entry name" value="Glycos_transf_2"/>
    <property type="match status" value="1"/>
</dbReference>
<gene>
    <name evidence="3" type="ORF">D0437_12260</name>
</gene>
<dbReference type="EMBL" id="CP031778">
    <property type="protein sequence ID" value="QDZ73827.1"/>
    <property type="molecule type" value="Genomic_DNA"/>
</dbReference>
<evidence type="ECO:0000256" key="1">
    <source>
        <dbReference type="ARBA" id="ARBA00006739"/>
    </source>
</evidence>
<dbReference type="PANTHER" id="PTHR22916:SF3">
    <property type="entry name" value="UDP-GLCNAC:BETAGAL BETA-1,3-N-ACETYLGLUCOSAMINYLTRANSFERASE-LIKE PROTEIN 1"/>
    <property type="match status" value="1"/>
</dbReference>
<evidence type="ECO:0000313" key="4">
    <source>
        <dbReference type="Proteomes" id="UP000321735"/>
    </source>
</evidence>
<dbReference type="InterPro" id="IPR001173">
    <property type="entry name" value="Glyco_trans_2-like"/>
</dbReference>
<comment type="similarity">
    <text evidence="1">Belongs to the glycosyltransferase 2 family.</text>
</comment>
<name>A0A9X7QKN9_BACCE</name>
<reference evidence="3 4" key="1">
    <citation type="journal article" date="2019" name="Ecotoxicol. Environ. Saf.">
        <title>Microbial characterization of heavy metal resistant bacterial strains isolated from an electroplating wastewater treatment plant.</title>
        <authorList>
            <person name="Cai X."/>
            <person name="Zheng X."/>
            <person name="Zhang D."/>
            <person name="Iqbal W."/>
            <person name="Liu C."/>
            <person name="Yang B."/>
            <person name="Zhao X."/>
            <person name="Lu X."/>
            <person name="Mao Y."/>
        </authorList>
    </citation>
    <scope>NUCLEOTIDE SEQUENCE [LARGE SCALE GENOMIC DNA]</scope>
    <source>
        <strain evidence="3 4">Co1-1</strain>
    </source>
</reference>
<dbReference type="SUPFAM" id="SSF53448">
    <property type="entry name" value="Nucleotide-diphospho-sugar transferases"/>
    <property type="match status" value="1"/>
</dbReference>
<accession>A0A9X7QKN9</accession>
<dbReference type="RefSeq" id="WP_208743391.1">
    <property type="nucleotide sequence ID" value="NZ_CP031778.1"/>
</dbReference>
<evidence type="ECO:0000259" key="2">
    <source>
        <dbReference type="Pfam" id="PF00535"/>
    </source>
</evidence>
<dbReference type="PANTHER" id="PTHR22916">
    <property type="entry name" value="GLYCOSYLTRANSFERASE"/>
    <property type="match status" value="1"/>
</dbReference>
<dbReference type="Gene3D" id="3.90.550.10">
    <property type="entry name" value="Spore Coat Polysaccharide Biosynthesis Protein SpsA, Chain A"/>
    <property type="match status" value="1"/>
</dbReference>
<proteinExistence type="inferred from homology"/>
<dbReference type="GO" id="GO:0016758">
    <property type="term" value="F:hexosyltransferase activity"/>
    <property type="evidence" value="ECO:0007669"/>
    <property type="project" value="UniProtKB-ARBA"/>
</dbReference>
<sequence>MGTQIPLVSILIPVTQNTVYLKAALTSALFQTYDNIEIIIRDNTSTTDISTMIETEFLPYYDKINYIKNNTSMNTIQLLQKLIDDSKGNYINFLSEKDLFYPLKIERMMQYFLSDESNAIQLVTSSQLQINERGQVNQSVNTRDFFTSDRKLNGIEYGNVILQKKHGTGELTAHLFKKESLHEPFGYFRGTSFTHEYITATWLSILTKGEVMYIADSLSFKRDLREQKITDVAQRNEWAQLISFANQLDY</sequence>